<dbReference type="InterPro" id="IPR050339">
    <property type="entry name" value="CC_SR_Kinase"/>
</dbReference>
<dbReference type="PROSITE" id="PS00107">
    <property type="entry name" value="PROTEIN_KINASE_ATP"/>
    <property type="match status" value="1"/>
</dbReference>
<accession>A0AAV5SEQ3</accession>
<dbReference type="InterPro" id="IPR000719">
    <property type="entry name" value="Prot_kinase_dom"/>
</dbReference>
<evidence type="ECO:0000259" key="6">
    <source>
        <dbReference type="PROSITE" id="PS50011"/>
    </source>
</evidence>
<keyword evidence="4 5" id="KW-0067">ATP-binding</keyword>
<gene>
    <name evidence="7" type="ORF">PENTCL1PPCAC_3718</name>
</gene>
<feature type="non-terminal residue" evidence="7">
    <location>
        <position position="1"/>
    </location>
</feature>
<dbReference type="PANTHER" id="PTHR11042">
    <property type="entry name" value="EUKARYOTIC TRANSLATION INITIATION FACTOR 2-ALPHA KINASE EIF2-ALPHA KINASE -RELATED"/>
    <property type="match status" value="1"/>
</dbReference>
<dbReference type="PANTHER" id="PTHR11042:SF91">
    <property type="entry name" value="EUKARYOTIC TRANSLATION INITIATION FACTOR 2-ALPHA KINASE"/>
    <property type="match status" value="1"/>
</dbReference>
<dbReference type="Gene3D" id="3.30.200.20">
    <property type="entry name" value="Phosphorylase Kinase, domain 1"/>
    <property type="match status" value="1"/>
</dbReference>
<evidence type="ECO:0000313" key="7">
    <source>
        <dbReference type="EMBL" id="GMS81543.1"/>
    </source>
</evidence>
<dbReference type="AlphaFoldDB" id="A0AAV5SEQ3"/>
<organism evidence="7 8">
    <name type="scientific">Pristionchus entomophagus</name>
    <dbReference type="NCBI Taxonomy" id="358040"/>
    <lineage>
        <taxon>Eukaryota</taxon>
        <taxon>Metazoa</taxon>
        <taxon>Ecdysozoa</taxon>
        <taxon>Nematoda</taxon>
        <taxon>Chromadorea</taxon>
        <taxon>Rhabditida</taxon>
        <taxon>Rhabditina</taxon>
        <taxon>Diplogasteromorpha</taxon>
        <taxon>Diplogasteroidea</taxon>
        <taxon>Neodiplogasteridae</taxon>
        <taxon>Pristionchus</taxon>
    </lineage>
</organism>
<dbReference type="EMBL" id="BTSX01000001">
    <property type="protein sequence ID" value="GMS81543.1"/>
    <property type="molecule type" value="Genomic_DNA"/>
</dbReference>
<feature type="non-terminal residue" evidence="7">
    <location>
        <position position="175"/>
    </location>
</feature>
<keyword evidence="3" id="KW-0418">Kinase</keyword>
<dbReference type="GO" id="GO:0005634">
    <property type="term" value="C:nucleus"/>
    <property type="evidence" value="ECO:0007669"/>
    <property type="project" value="TreeGrafter"/>
</dbReference>
<sequence>IAYRLRENIIEIRVNDTCMMIYVNETSRFIYLSHGHKLHTLNTATMQFLQDLDAEGASVFFEIVGVRNGVITVRGNEKDGDYCYMTAKLPDQYFEIDESYEESENTTRANDDGNDARCSMQPLGLGDCQHNFYSKFIDDFKIKDVLGHGSYGIVFEAVNNYDGWTYAIKRISVKS</sequence>
<evidence type="ECO:0000256" key="2">
    <source>
        <dbReference type="ARBA" id="ARBA00022741"/>
    </source>
</evidence>
<evidence type="ECO:0000313" key="8">
    <source>
        <dbReference type="Proteomes" id="UP001432027"/>
    </source>
</evidence>
<dbReference type="GO" id="GO:0005737">
    <property type="term" value="C:cytoplasm"/>
    <property type="evidence" value="ECO:0007669"/>
    <property type="project" value="TreeGrafter"/>
</dbReference>
<dbReference type="GO" id="GO:0005524">
    <property type="term" value="F:ATP binding"/>
    <property type="evidence" value="ECO:0007669"/>
    <property type="project" value="UniProtKB-UniRule"/>
</dbReference>
<evidence type="ECO:0000256" key="4">
    <source>
        <dbReference type="ARBA" id="ARBA00022840"/>
    </source>
</evidence>
<dbReference type="InterPro" id="IPR017441">
    <property type="entry name" value="Protein_kinase_ATP_BS"/>
</dbReference>
<protein>
    <recommendedName>
        <fullName evidence="6">Protein kinase domain-containing protein</fullName>
    </recommendedName>
</protein>
<dbReference type="Proteomes" id="UP001432027">
    <property type="component" value="Unassembled WGS sequence"/>
</dbReference>
<name>A0AAV5SEQ3_9BILA</name>
<dbReference type="InterPro" id="IPR011009">
    <property type="entry name" value="Kinase-like_dom_sf"/>
</dbReference>
<evidence type="ECO:0000256" key="1">
    <source>
        <dbReference type="ARBA" id="ARBA00022679"/>
    </source>
</evidence>
<dbReference type="GO" id="GO:0004694">
    <property type="term" value="F:eukaryotic translation initiation factor 2alpha kinase activity"/>
    <property type="evidence" value="ECO:0007669"/>
    <property type="project" value="TreeGrafter"/>
</dbReference>
<keyword evidence="2 5" id="KW-0547">Nucleotide-binding</keyword>
<keyword evidence="8" id="KW-1185">Reference proteome</keyword>
<evidence type="ECO:0000256" key="5">
    <source>
        <dbReference type="PROSITE-ProRule" id="PRU10141"/>
    </source>
</evidence>
<feature type="domain" description="Protein kinase" evidence="6">
    <location>
        <begin position="140"/>
        <end position="175"/>
    </location>
</feature>
<dbReference type="SUPFAM" id="SSF56112">
    <property type="entry name" value="Protein kinase-like (PK-like)"/>
    <property type="match status" value="1"/>
</dbReference>
<keyword evidence="1" id="KW-0808">Transferase</keyword>
<reference evidence="7" key="1">
    <citation type="submission" date="2023-10" db="EMBL/GenBank/DDBJ databases">
        <title>Genome assembly of Pristionchus species.</title>
        <authorList>
            <person name="Yoshida K."/>
            <person name="Sommer R.J."/>
        </authorList>
    </citation>
    <scope>NUCLEOTIDE SEQUENCE</scope>
    <source>
        <strain evidence="7">RS0144</strain>
    </source>
</reference>
<dbReference type="PROSITE" id="PS50011">
    <property type="entry name" value="PROTEIN_KINASE_DOM"/>
    <property type="match status" value="1"/>
</dbReference>
<evidence type="ECO:0000256" key="3">
    <source>
        <dbReference type="ARBA" id="ARBA00022777"/>
    </source>
</evidence>
<comment type="caution">
    <text evidence="7">The sequence shown here is derived from an EMBL/GenBank/DDBJ whole genome shotgun (WGS) entry which is preliminary data.</text>
</comment>
<feature type="binding site" evidence="5">
    <location>
        <position position="169"/>
    </location>
    <ligand>
        <name>ATP</name>
        <dbReference type="ChEBI" id="CHEBI:30616"/>
    </ligand>
</feature>
<proteinExistence type="predicted"/>